<dbReference type="SUPFAM" id="SSF103473">
    <property type="entry name" value="MFS general substrate transporter"/>
    <property type="match status" value="1"/>
</dbReference>
<dbReference type="GO" id="GO:0005886">
    <property type="term" value="C:plasma membrane"/>
    <property type="evidence" value="ECO:0007669"/>
    <property type="project" value="UniProtKB-SubCell"/>
</dbReference>
<reference evidence="10" key="1">
    <citation type="submission" date="2020-05" db="EMBL/GenBank/DDBJ databases">
        <authorList>
            <person name="Chiriac C."/>
            <person name="Salcher M."/>
            <person name="Ghai R."/>
            <person name="Kavagutti S V."/>
        </authorList>
    </citation>
    <scope>NUCLEOTIDE SEQUENCE</scope>
</reference>
<gene>
    <name evidence="9" type="ORF">UFOPK3752_00089</name>
    <name evidence="10" type="ORF">UFOPK4150_00253</name>
</gene>
<keyword evidence="6 7" id="KW-0472">Membrane</keyword>
<dbReference type="Gene3D" id="1.20.1720.10">
    <property type="entry name" value="Multidrug resistance protein D"/>
    <property type="match status" value="1"/>
</dbReference>
<dbReference type="Pfam" id="PF07690">
    <property type="entry name" value="MFS_1"/>
    <property type="match status" value="1"/>
</dbReference>
<feature type="transmembrane region" description="Helical" evidence="7">
    <location>
        <begin position="352"/>
        <end position="370"/>
    </location>
</feature>
<dbReference type="CDD" id="cd17321">
    <property type="entry name" value="MFS_MMR_MDR_like"/>
    <property type="match status" value="1"/>
</dbReference>
<dbReference type="InterPro" id="IPR036259">
    <property type="entry name" value="MFS_trans_sf"/>
</dbReference>
<feature type="transmembrane region" description="Helical" evidence="7">
    <location>
        <begin position="124"/>
        <end position="144"/>
    </location>
</feature>
<feature type="transmembrane region" description="Helical" evidence="7">
    <location>
        <begin position="93"/>
        <end position="112"/>
    </location>
</feature>
<feature type="transmembrane region" description="Helical" evidence="7">
    <location>
        <begin position="318"/>
        <end position="340"/>
    </location>
</feature>
<feature type="transmembrane region" description="Helical" evidence="7">
    <location>
        <begin position="65"/>
        <end position="87"/>
    </location>
</feature>
<proteinExistence type="predicted"/>
<dbReference type="GO" id="GO:0022857">
    <property type="term" value="F:transmembrane transporter activity"/>
    <property type="evidence" value="ECO:0007669"/>
    <property type="project" value="InterPro"/>
</dbReference>
<feature type="domain" description="Major facilitator superfamily (MFS) profile" evidence="8">
    <location>
        <begin position="1"/>
        <end position="458"/>
    </location>
</feature>
<keyword evidence="3" id="KW-1003">Cell membrane</keyword>
<evidence type="ECO:0000256" key="6">
    <source>
        <dbReference type="ARBA" id="ARBA00023136"/>
    </source>
</evidence>
<feature type="transmembrane region" description="Helical" evidence="7">
    <location>
        <begin position="391"/>
        <end position="412"/>
    </location>
</feature>
<evidence type="ECO:0000313" key="9">
    <source>
        <dbReference type="EMBL" id="CAB4925282.1"/>
    </source>
</evidence>
<organism evidence="10">
    <name type="scientific">freshwater metagenome</name>
    <dbReference type="NCBI Taxonomy" id="449393"/>
    <lineage>
        <taxon>unclassified sequences</taxon>
        <taxon>metagenomes</taxon>
        <taxon>ecological metagenomes</taxon>
    </lineage>
</organism>
<evidence type="ECO:0000256" key="1">
    <source>
        <dbReference type="ARBA" id="ARBA00004651"/>
    </source>
</evidence>
<name>A0A6J7QTS3_9ZZZZ</name>
<dbReference type="EMBL" id="CAFBPU010000004">
    <property type="protein sequence ID" value="CAB5021150.1"/>
    <property type="molecule type" value="Genomic_DNA"/>
</dbReference>
<dbReference type="InterPro" id="IPR020846">
    <property type="entry name" value="MFS_dom"/>
</dbReference>
<feature type="transmembrane region" description="Helical" evidence="7">
    <location>
        <begin position="216"/>
        <end position="235"/>
    </location>
</feature>
<evidence type="ECO:0000256" key="7">
    <source>
        <dbReference type="SAM" id="Phobius"/>
    </source>
</evidence>
<dbReference type="PANTHER" id="PTHR42718">
    <property type="entry name" value="MAJOR FACILITATOR SUPERFAMILY MULTIDRUG TRANSPORTER MFSC"/>
    <property type="match status" value="1"/>
</dbReference>
<dbReference type="PROSITE" id="PS50850">
    <property type="entry name" value="MFS"/>
    <property type="match status" value="1"/>
</dbReference>
<sequence>MVSCAQMLIVIDACAVTVALPSAQADLGVSDLDRLWITNTATLTWGALLLLGGRVADYAGRKRTLVVGLLGFAGASIIAGSATGPATLIAGRALQGACAGLLTPAALAILTGMFPHARERARAFGIYGGVAAAGSVIGLLLGGLLTEVESWRWCLYASVPIAAVIALAALAILRESKAERGRSHDVPGAITGTGGVVLLAYGITRLGGHGGAIGSVFGGGLILAGAFLLATFWMIERRSPDPLLPPLILLDRRRGGAMLATFVVCLGVLPVLMLTLYLQRVLGYTALGTGLALVPISVGTVLSSVAAGELIPRFGGTAVTLAGLGSLMSGLLLLAQLSISSSYLAHVLPGEVLLSVGLGLAFVPLSSIALHGIAADDTGAGSAAYLATQQVGGALGAALLNTVVTTTTANWIAGFGADASATEIMDATVHGYAAAFSLGAGMTFLAGVIVFALLRRRPGVLARM</sequence>
<dbReference type="InterPro" id="IPR005829">
    <property type="entry name" value="Sugar_transporter_CS"/>
</dbReference>
<keyword evidence="2" id="KW-0813">Transport</keyword>
<dbReference type="AlphaFoldDB" id="A0A6J7QTS3"/>
<dbReference type="PANTHER" id="PTHR42718:SF46">
    <property type="entry name" value="BLR6921 PROTEIN"/>
    <property type="match status" value="1"/>
</dbReference>
<evidence type="ECO:0000256" key="2">
    <source>
        <dbReference type="ARBA" id="ARBA00022448"/>
    </source>
</evidence>
<dbReference type="Gene3D" id="1.20.1250.20">
    <property type="entry name" value="MFS general substrate transporter like domains"/>
    <property type="match status" value="1"/>
</dbReference>
<feature type="transmembrane region" description="Helical" evidence="7">
    <location>
        <begin position="35"/>
        <end position="53"/>
    </location>
</feature>
<feature type="transmembrane region" description="Helical" evidence="7">
    <location>
        <begin position="150"/>
        <end position="173"/>
    </location>
</feature>
<accession>A0A6J7QTS3</accession>
<keyword evidence="5 7" id="KW-1133">Transmembrane helix</keyword>
<dbReference type="PROSITE" id="PS00216">
    <property type="entry name" value="SUGAR_TRANSPORT_1"/>
    <property type="match status" value="1"/>
</dbReference>
<dbReference type="InterPro" id="IPR011701">
    <property type="entry name" value="MFS"/>
</dbReference>
<feature type="transmembrane region" description="Helical" evidence="7">
    <location>
        <begin position="284"/>
        <end position="306"/>
    </location>
</feature>
<protein>
    <submittedName>
        <fullName evidence="10">Unannotated protein</fullName>
    </submittedName>
</protein>
<keyword evidence="4 7" id="KW-0812">Transmembrane</keyword>
<evidence type="ECO:0000256" key="5">
    <source>
        <dbReference type="ARBA" id="ARBA00022989"/>
    </source>
</evidence>
<dbReference type="EMBL" id="CAFBND010000002">
    <property type="protein sequence ID" value="CAB4925282.1"/>
    <property type="molecule type" value="Genomic_DNA"/>
</dbReference>
<evidence type="ECO:0000256" key="4">
    <source>
        <dbReference type="ARBA" id="ARBA00022692"/>
    </source>
</evidence>
<feature type="transmembrane region" description="Helical" evidence="7">
    <location>
        <begin position="432"/>
        <end position="454"/>
    </location>
</feature>
<comment type="subcellular location">
    <subcellularLocation>
        <location evidence="1">Cell membrane</location>
        <topology evidence="1">Multi-pass membrane protein</topology>
    </subcellularLocation>
</comment>
<feature type="transmembrane region" description="Helical" evidence="7">
    <location>
        <begin position="185"/>
        <end position="204"/>
    </location>
</feature>
<evidence type="ECO:0000256" key="3">
    <source>
        <dbReference type="ARBA" id="ARBA00022475"/>
    </source>
</evidence>
<evidence type="ECO:0000313" key="10">
    <source>
        <dbReference type="EMBL" id="CAB5021150.1"/>
    </source>
</evidence>
<evidence type="ECO:0000259" key="8">
    <source>
        <dbReference type="PROSITE" id="PS50850"/>
    </source>
</evidence>
<feature type="transmembrane region" description="Helical" evidence="7">
    <location>
        <begin position="256"/>
        <end position="278"/>
    </location>
</feature>